<dbReference type="Proteomes" id="UP000820669">
    <property type="component" value="Unassembled WGS sequence"/>
</dbReference>
<gene>
    <name evidence="2" type="ORF">HF526_17895</name>
</gene>
<dbReference type="GO" id="GO:0008168">
    <property type="term" value="F:methyltransferase activity"/>
    <property type="evidence" value="ECO:0007669"/>
    <property type="project" value="UniProtKB-KW"/>
</dbReference>
<keyword evidence="2" id="KW-0489">Methyltransferase</keyword>
<protein>
    <submittedName>
        <fullName evidence="2">Methyltransferase domain-containing protein</fullName>
    </submittedName>
</protein>
<organism evidence="2 3">
    <name type="scientific">Pseudonocardia acidicola</name>
    <dbReference type="NCBI Taxonomy" id="2724939"/>
    <lineage>
        <taxon>Bacteria</taxon>
        <taxon>Bacillati</taxon>
        <taxon>Actinomycetota</taxon>
        <taxon>Actinomycetes</taxon>
        <taxon>Pseudonocardiales</taxon>
        <taxon>Pseudonocardiaceae</taxon>
        <taxon>Pseudonocardia</taxon>
    </lineage>
</organism>
<reference evidence="2 3" key="1">
    <citation type="submission" date="2020-04" db="EMBL/GenBank/DDBJ databases">
        <authorList>
            <person name="Klaysubun C."/>
            <person name="Duangmal K."/>
            <person name="Lipun K."/>
        </authorList>
    </citation>
    <scope>NUCLEOTIDE SEQUENCE [LARGE SCALE GENOMIC DNA]</scope>
    <source>
        <strain evidence="2 3">K10HN5</strain>
    </source>
</reference>
<dbReference type="SUPFAM" id="SSF53335">
    <property type="entry name" value="S-adenosyl-L-methionine-dependent methyltransferases"/>
    <property type="match status" value="1"/>
</dbReference>
<evidence type="ECO:0000313" key="3">
    <source>
        <dbReference type="Proteomes" id="UP000820669"/>
    </source>
</evidence>
<dbReference type="InterPro" id="IPR029063">
    <property type="entry name" value="SAM-dependent_MTases_sf"/>
</dbReference>
<name>A0ABX1SFY1_9PSEU</name>
<dbReference type="InterPro" id="IPR025714">
    <property type="entry name" value="Methyltranfer_dom"/>
</dbReference>
<comment type="caution">
    <text evidence="2">The sequence shown here is derived from an EMBL/GenBank/DDBJ whole genome shotgun (WGS) entry which is preliminary data.</text>
</comment>
<feature type="domain" description="Methyltransferase" evidence="1">
    <location>
        <begin position="40"/>
        <end position="122"/>
    </location>
</feature>
<proteinExistence type="predicted"/>
<accession>A0ABX1SFY1</accession>
<sequence length="209" mass="22033">MPQTTRSMLSAYGRDAAIYDSRTAAFAQYRRRLVDLLPLERGDVVLDVGCGTALCFALLHERIGPSGMIIGVDASRDMLEVAAERVAAHGWDNVVLVESAVEDAELPAVADHALFCAVHDVLQSGAALDNVLAHLRGGWVAAGGGKWAPAWAVAVNAGVLALHAPFVRDFTGFDRPWSHLADRVPGLAVQDVAMGGGYLAAGRVHSGGR</sequence>
<evidence type="ECO:0000259" key="1">
    <source>
        <dbReference type="Pfam" id="PF13847"/>
    </source>
</evidence>
<evidence type="ECO:0000313" key="2">
    <source>
        <dbReference type="EMBL" id="NMH99169.1"/>
    </source>
</evidence>
<keyword evidence="2" id="KW-0808">Transferase</keyword>
<dbReference type="EMBL" id="JAAXLA010000032">
    <property type="protein sequence ID" value="NMH99169.1"/>
    <property type="molecule type" value="Genomic_DNA"/>
</dbReference>
<dbReference type="Gene3D" id="3.40.50.150">
    <property type="entry name" value="Vaccinia Virus protein VP39"/>
    <property type="match status" value="1"/>
</dbReference>
<keyword evidence="3" id="KW-1185">Reference proteome</keyword>
<dbReference type="Pfam" id="PF13847">
    <property type="entry name" value="Methyltransf_31"/>
    <property type="match status" value="1"/>
</dbReference>
<dbReference type="CDD" id="cd02440">
    <property type="entry name" value="AdoMet_MTases"/>
    <property type="match status" value="1"/>
</dbReference>
<dbReference type="GO" id="GO:0032259">
    <property type="term" value="P:methylation"/>
    <property type="evidence" value="ECO:0007669"/>
    <property type="project" value="UniProtKB-KW"/>
</dbReference>